<feature type="region of interest" description="Disordered" evidence="10">
    <location>
        <begin position="1059"/>
        <end position="1147"/>
    </location>
</feature>
<feature type="domain" description="DEK-C" evidence="13">
    <location>
        <begin position="423"/>
        <end position="478"/>
    </location>
</feature>
<dbReference type="GO" id="GO:0003779">
    <property type="term" value="F:actin binding"/>
    <property type="evidence" value="ECO:0007669"/>
    <property type="project" value="InterPro"/>
</dbReference>
<feature type="compositionally biased region" description="Low complexity" evidence="10">
    <location>
        <begin position="1278"/>
        <end position="1292"/>
    </location>
</feature>
<dbReference type="Pfam" id="PF08766">
    <property type="entry name" value="DEK_C"/>
    <property type="match status" value="1"/>
</dbReference>
<evidence type="ECO:0000256" key="4">
    <source>
        <dbReference type="ARBA" id="ARBA00022490"/>
    </source>
</evidence>
<dbReference type="InterPro" id="IPR029021">
    <property type="entry name" value="Prot-tyrosine_phosphatase-like"/>
</dbReference>
<dbReference type="EC" id="3.1.3.16" evidence="3"/>
<dbReference type="InterPro" id="IPR043587">
    <property type="entry name" value="Phosphatase_SSH-like"/>
</dbReference>
<feature type="compositionally biased region" description="Low complexity" evidence="10">
    <location>
        <begin position="1096"/>
        <end position="1144"/>
    </location>
</feature>
<dbReference type="InterPro" id="IPR020422">
    <property type="entry name" value="TYR_PHOSPHATASE_DUAL_dom"/>
</dbReference>
<keyword evidence="9" id="KW-0175">Coiled coil</keyword>
<feature type="region of interest" description="Disordered" evidence="10">
    <location>
        <begin position="628"/>
        <end position="654"/>
    </location>
</feature>
<dbReference type="InterPro" id="IPR000387">
    <property type="entry name" value="Tyr_Pase_dom"/>
</dbReference>
<evidence type="ECO:0000256" key="7">
    <source>
        <dbReference type="ARBA" id="ARBA00023212"/>
    </source>
</evidence>
<feature type="region of interest" description="Disordered" evidence="10">
    <location>
        <begin position="681"/>
        <end position="707"/>
    </location>
</feature>
<feature type="compositionally biased region" description="Low complexity" evidence="10">
    <location>
        <begin position="117"/>
        <end position="134"/>
    </location>
</feature>
<feature type="compositionally biased region" description="Polar residues" evidence="10">
    <location>
        <begin position="976"/>
        <end position="997"/>
    </location>
</feature>
<dbReference type="PROSITE" id="PS51998">
    <property type="entry name" value="DEK_C"/>
    <property type="match status" value="1"/>
</dbReference>
<evidence type="ECO:0000259" key="11">
    <source>
        <dbReference type="PROSITE" id="PS50054"/>
    </source>
</evidence>
<dbReference type="GO" id="GO:0004722">
    <property type="term" value="F:protein serine/threonine phosphatase activity"/>
    <property type="evidence" value="ECO:0007669"/>
    <property type="project" value="UniProtKB-EC"/>
</dbReference>
<sequence length="1440" mass="158443">SLSECYFAGKGTALRVHSSNECLRTCDSQRCMLNSEPIDSTMISATITTTTTVTAAATTSTATNTKSPLNQSCSNSDIQQHLQSMFYLLRPEETLKMAVKLESVRAGRTRYLVVVSRPNSRNSTSSPLLLNSSTENNKNAQDLPASFSSITTITTIGTTSFSSTSSSSSTTENQQQQQQQQNYNNNQCSCNNNNKKLNNSILLNLSNSSINNSNFVDTTINCDINNKKLVKNSSLSSAASTCSSLCSKCEEIFDNFSNNSSNNNTLIKSDNNNLNISGNSSIVGSGSSCGIVVGNDVEESCLLGIDCNEKTTVGLVLKVLADTSIRLDGDGGFSVSVCGRQHIFKPVSVQAMWSAIQTLHKVSAKAREQNFFSGGQSHDWVNYYESHIESDRSCLNEWHAMDSLESRRPPSPDSIRNKPTEREETERVIRSTLKEIMMSVDLDEVTSKYIRGRLEEYLDMDLNEFKSFIDEEMLIILGQMDAPTEIFDHVYLGSEWNASNLDELQKNGVRHILNVTREIDNFFPGMFDYFNVRVYDDEKTDLLKHWDKTFKYISRAKMEGSKVLVHCKMGISRSASVVIAYAMKANNWDLDKALRHVKEKRSCIKPNKSFVSQLETYQGMLDAMKNKEKLQRSKSETNLKSSSAKDARLLPGSEPTPLIQALNRVKTNLLNTSGAVLKRFGERPKSWSPDNHTTKTPVSLNTKPQSQSLEHIISLNDEVDESTKTIHIRMPCGNGQNYSVSQNQIVHLEANSSPSPSSTSSSSIVPSIVKSIINELESNSNEKQQQQQQQQTKENKLVAKEIWDPGDENPAAIQDDSKMEICDTVQQEQQPPLPTTICWTSSTKILPTSTATTMSSSSSISLSSSLTSVANNPVVTSETTTISMTKSPQLNQRATVLTANKKDKSDLFSTQVDQAFDCEEKNQQLENIPQTTVNPQQITSPIISELVSEDALVSRQSSCSSVDSAIVLNYANDLPSRNSSWGSGDNRTAPSRNSSWGSYDLKANKNLPQSLSTTSSSITSSSSLSSATIAASQAQISNTSSTSLSTQSKIIEGQSGIFPYDKDEIPWQSGTVKRTKQKIEERSGSLKWNYRHKHSISNSSNTNTGSNDNKQDENSSQEQQQQTRSNSEEILSSSNRSSSSTSSSCYNRLSASAPETLTLNFLNVSAAAAADGNNKTSTFRRICGFKTRLSIDETTSQNPSRNKIHVKEVVDATIDPDTENIMTSSGGIVKNLKMNFEAKAGDNNNSTTTTTSSVKKVRSLPSSPVAIHIDVSQSTAITSSNNNNNNNNNTNNIKDQQSEEINVRGLVDRYEITKMRSTSFRNTYNTSGGGGTMIRQRPRSVFEPHRHNLTTSQTSTTKPFMINHSTIFQKSESADYPSRPPVPPIVRNNIVVTSANILANTTNNNNTNAKKVQQHGKSHPLAKIALGKTRLNTAPAYNTM</sequence>
<dbReference type="InterPro" id="IPR000340">
    <property type="entry name" value="Dual-sp_phosphatase_cat-dom"/>
</dbReference>
<comment type="catalytic activity">
    <reaction evidence="8">
        <text>O-phospho-L-threonyl-[protein] + H2O = L-threonyl-[protein] + phosphate</text>
        <dbReference type="Rhea" id="RHEA:47004"/>
        <dbReference type="Rhea" id="RHEA-COMP:11060"/>
        <dbReference type="Rhea" id="RHEA-COMP:11605"/>
        <dbReference type="ChEBI" id="CHEBI:15377"/>
        <dbReference type="ChEBI" id="CHEBI:30013"/>
        <dbReference type="ChEBI" id="CHEBI:43474"/>
        <dbReference type="ChEBI" id="CHEBI:61977"/>
        <dbReference type="EC" id="3.1.3.16"/>
    </reaction>
</comment>
<dbReference type="SUPFAM" id="SSF52799">
    <property type="entry name" value="(Phosphotyrosine protein) phosphatases II"/>
    <property type="match status" value="1"/>
</dbReference>
<feature type="region of interest" description="Disordered" evidence="10">
    <location>
        <begin position="161"/>
        <end position="189"/>
    </location>
</feature>
<dbReference type="Gene3D" id="1.10.10.60">
    <property type="entry name" value="Homeodomain-like"/>
    <property type="match status" value="1"/>
</dbReference>
<dbReference type="PROSITE" id="PS50056">
    <property type="entry name" value="TYR_PHOSPHATASE_2"/>
    <property type="match status" value="1"/>
</dbReference>
<evidence type="ECO:0000256" key="2">
    <source>
        <dbReference type="ARBA" id="ARBA00009580"/>
    </source>
</evidence>
<feature type="compositionally biased region" description="Low complexity" evidence="10">
    <location>
        <begin position="1243"/>
        <end position="1253"/>
    </location>
</feature>
<name>W4VS50_9DIPT</name>
<keyword evidence="6" id="KW-0904">Protein phosphatase</keyword>
<organism evidence="14">
    <name type="scientific">Corethrella appendiculata</name>
    <dbReference type="NCBI Taxonomy" id="1370023"/>
    <lineage>
        <taxon>Eukaryota</taxon>
        <taxon>Metazoa</taxon>
        <taxon>Ecdysozoa</taxon>
        <taxon>Arthropoda</taxon>
        <taxon>Hexapoda</taxon>
        <taxon>Insecta</taxon>
        <taxon>Pterygota</taxon>
        <taxon>Neoptera</taxon>
        <taxon>Endopterygota</taxon>
        <taxon>Diptera</taxon>
        <taxon>Nematocera</taxon>
        <taxon>Culicoidea</taxon>
        <taxon>Chaoboridae</taxon>
        <taxon>Corethrella</taxon>
    </lineage>
</organism>
<feature type="region of interest" description="Disordered" evidence="10">
    <location>
        <begin position="1277"/>
        <end position="1299"/>
    </location>
</feature>
<evidence type="ECO:0000256" key="1">
    <source>
        <dbReference type="ARBA" id="ARBA00004245"/>
    </source>
</evidence>
<dbReference type="InterPro" id="IPR043588">
    <property type="entry name" value="SSH-N"/>
</dbReference>
<proteinExistence type="evidence at transcript level"/>
<dbReference type="PROSITE" id="PS00383">
    <property type="entry name" value="TYR_PHOSPHATASE_1"/>
    <property type="match status" value="1"/>
</dbReference>
<protein>
    <recommendedName>
        <fullName evidence="3">protein-serine/threonine phosphatase</fullName>
        <ecNumber evidence="3">3.1.3.16</ecNumber>
    </recommendedName>
</protein>
<dbReference type="FunFam" id="3.90.190.10:FF:000004">
    <property type="entry name" value="Protein phosphatase Slingshot homolog 2"/>
    <property type="match status" value="1"/>
</dbReference>
<dbReference type="EMBL" id="GANO01000043">
    <property type="protein sequence ID" value="JAB59828.1"/>
    <property type="molecule type" value="mRNA"/>
</dbReference>
<keyword evidence="7" id="KW-0206">Cytoskeleton</keyword>
<evidence type="ECO:0000259" key="12">
    <source>
        <dbReference type="PROSITE" id="PS50056"/>
    </source>
</evidence>
<dbReference type="SUPFAM" id="SSF109715">
    <property type="entry name" value="DEK C-terminal domain"/>
    <property type="match status" value="1"/>
</dbReference>
<feature type="domain" description="Tyrosine-protein phosphatase" evidence="11">
    <location>
        <begin position="482"/>
        <end position="623"/>
    </location>
</feature>
<dbReference type="InterPro" id="IPR016130">
    <property type="entry name" value="Tyr_Pase_AS"/>
</dbReference>
<evidence type="ECO:0000256" key="3">
    <source>
        <dbReference type="ARBA" id="ARBA00013081"/>
    </source>
</evidence>
<evidence type="ECO:0000256" key="5">
    <source>
        <dbReference type="ARBA" id="ARBA00022801"/>
    </source>
</evidence>
<dbReference type="PANTHER" id="PTHR45864">
    <property type="entry name" value="SLINGSHOT PROTEIN PHOSPHATASE HOMOLOG"/>
    <property type="match status" value="1"/>
</dbReference>
<comment type="similarity">
    <text evidence="2">Belongs to the protein-tyrosine phosphatase family.</text>
</comment>
<feature type="compositionally biased region" description="Basic and acidic residues" evidence="10">
    <location>
        <begin position="628"/>
        <end position="648"/>
    </location>
</feature>
<evidence type="ECO:0000256" key="9">
    <source>
        <dbReference type="SAM" id="Coils"/>
    </source>
</evidence>
<evidence type="ECO:0000256" key="6">
    <source>
        <dbReference type="ARBA" id="ARBA00022912"/>
    </source>
</evidence>
<dbReference type="PANTHER" id="PTHR45864:SF2">
    <property type="entry name" value="PROTEIN PHOSPHATASE SLINGSHOT"/>
    <property type="match status" value="1"/>
</dbReference>
<dbReference type="Gene3D" id="3.90.190.10">
    <property type="entry name" value="Protein tyrosine phosphatase superfamily"/>
    <property type="match status" value="1"/>
</dbReference>
<dbReference type="GO" id="GO:0005856">
    <property type="term" value="C:cytoskeleton"/>
    <property type="evidence" value="ECO:0007669"/>
    <property type="project" value="UniProtKB-SubCell"/>
</dbReference>
<feature type="region of interest" description="Disordered" evidence="10">
    <location>
        <begin position="976"/>
        <end position="1000"/>
    </location>
</feature>
<dbReference type="InterPro" id="IPR014876">
    <property type="entry name" value="DEK_C"/>
</dbReference>
<evidence type="ECO:0000259" key="13">
    <source>
        <dbReference type="PROSITE" id="PS51998"/>
    </source>
</evidence>
<feature type="compositionally biased region" description="Polar residues" evidence="10">
    <location>
        <begin position="688"/>
        <end position="707"/>
    </location>
</feature>
<dbReference type="Pfam" id="PF23040">
    <property type="entry name" value="PH_SSH1-like_1st"/>
    <property type="match status" value="2"/>
</dbReference>
<feature type="region of interest" description="Disordered" evidence="10">
    <location>
        <begin position="1240"/>
        <end position="1259"/>
    </location>
</feature>
<evidence type="ECO:0000313" key="14">
    <source>
        <dbReference type="EMBL" id="JAB59828.1"/>
    </source>
</evidence>
<feature type="domain" description="Tyrosine specific protein phosphatases" evidence="12">
    <location>
        <begin position="544"/>
        <end position="601"/>
    </location>
</feature>
<dbReference type="GO" id="GO:0030837">
    <property type="term" value="P:negative regulation of actin filament polymerization"/>
    <property type="evidence" value="ECO:0007669"/>
    <property type="project" value="InterPro"/>
</dbReference>
<keyword evidence="5" id="KW-0378">Hydrolase</keyword>
<evidence type="ECO:0000256" key="8">
    <source>
        <dbReference type="ARBA" id="ARBA00048336"/>
    </source>
</evidence>
<dbReference type="SMART" id="SM00195">
    <property type="entry name" value="DSPc"/>
    <property type="match status" value="1"/>
</dbReference>
<dbReference type="Pfam" id="PF00782">
    <property type="entry name" value="DSPc"/>
    <property type="match status" value="1"/>
</dbReference>
<feature type="region of interest" description="Disordered" evidence="10">
    <location>
        <begin position="117"/>
        <end position="143"/>
    </location>
</feature>
<evidence type="ECO:0000256" key="10">
    <source>
        <dbReference type="SAM" id="MobiDB-lite"/>
    </source>
</evidence>
<dbReference type="PROSITE" id="PS50054">
    <property type="entry name" value="TYR_PHOSPHATASE_DUAL"/>
    <property type="match status" value="1"/>
</dbReference>
<feature type="non-terminal residue" evidence="14">
    <location>
        <position position="1"/>
    </location>
</feature>
<feature type="coiled-coil region" evidence="9">
    <location>
        <begin position="769"/>
        <end position="796"/>
    </location>
</feature>
<feature type="region of interest" description="Disordered" evidence="10">
    <location>
        <begin position="403"/>
        <end position="426"/>
    </location>
</feature>
<reference evidence="14" key="1">
    <citation type="journal article" date="2014" name="Insect Biochem. Mol. Biol.">
        <title>An insight into the sialome of the frog biting fly, Corethrella appendiculata.</title>
        <authorList>
            <person name="Ribeiro J.M.C."/>
            <person name="Chagas A.C."/>
            <person name="Pham V.M."/>
            <person name="Lounibos L.P."/>
            <person name="Calvo E."/>
        </authorList>
    </citation>
    <scope>NUCLEOTIDE SEQUENCE</scope>
    <source>
        <tissue evidence="14">Salivary glands</tissue>
    </source>
</reference>
<accession>W4VS50</accession>
<keyword evidence="4" id="KW-0963">Cytoplasm</keyword>
<comment type="subcellular location">
    <subcellularLocation>
        <location evidence="1">Cytoplasm</location>
        <location evidence="1">Cytoskeleton</location>
    </subcellularLocation>
</comment>